<dbReference type="InterPro" id="IPR011991">
    <property type="entry name" value="ArsR-like_HTH"/>
</dbReference>
<dbReference type="EMBL" id="JAUSRB010000002">
    <property type="protein sequence ID" value="MDP9868726.1"/>
    <property type="molecule type" value="Genomic_DNA"/>
</dbReference>
<dbReference type="SMART" id="SM00418">
    <property type="entry name" value="HTH_ARSR"/>
    <property type="match status" value="1"/>
</dbReference>
<sequence length="128" mass="13659">MLAQEGALMAEPTRSSAAPTDEPTDGRAGPACASPQLPQAAQDFLKALANPGRQQIMLLFAQGAELSVNQVAERAGISQSAASQQLALLRRSGIVTSRRDGKEVLYRGDRDGVARILEDLQSYLKFCC</sequence>
<evidence type="ECO:0000256" key="2">
    <source>
        <dbReference type="ARBA" id="ARBA00023125"/>
    </source>
</evidence>
<evidence type="ECO:0000313" key="6">
    <source>
        <dbReference type="EMBL" id="MDP9868726.1"/>
    </source>
</evidence>
<dbReference type="RefSeq" id="WP_306871881.1">
    <property type="nucleotide sequence ID" value="NZ_JAUSRB010000002.1"/>
</dbReference>
<evidence type="ECO:0000256" key="1">
    <source>
        <dbReference type="ARBA" id="ARBA00023015"/>
    </source>
</evidence>
<dbReference type="Gene3D" id="1.10.10.10">
    <property type="entry name" value="Winged helix-like DNA-binding domain superfamily/Winged helix DNA-binding domain"/>
    <property type="match status" value="1"/>
</dbReference>
<dbReference type="PRINTS" id="PR00778">
    <property type="entry name" value="HTHARSR"/>
</dbReference>
<dbReference type="InterPro" id="IPR036390">
    <property type="entry name" value="WH_DNA-bd_sf"/>
</dbReference>
<keyword evidence="2 6" id="KW-0238">DNA-binding</keyword>
<dbReference type="InterPro" id="IPR051011">
    <property type="entry name" value="Metal_resp_trans_reg"/>
</dbReference>
<dbReference type="GO" id="GO:0003677">
    <property type="term" value="F:DNA binding"/>
    <property type="evidence" value="ECO:0007669"/>
    <property type="project" value="UniProtKB-KW"/>
</dbReference>
<dbReference type="SUPFAM" id="SSF46785">
    <property type="entry name" value="Winged helix' DNA-binding domain"/>
    <property type="match status" value="1"/>
</dbReference>
<dbReference type="Pfam" id="PF01022">
    <property type="entry name" value="HTH_5"/>
    <property type="match status" value="1"/>
</dbReference>
<keyword evidence="3" id="KW-0804">Transcription</keyword>
<name>A0ABT9RHH2_9ACTN</name>
<evidence type="ECO:0000313" key="7">
    <source>
        <dbReference type="Proteomes" id="UP001230426"/>
    </source>
</evidence>
<gene>
    <name evidence="6" type="ORF">J2S55_007992</name>
</gene>
<reference evidence="6 7" key="1">
    <citation type="submission" date="2023-07" db="EMBL/GenBank/DDBJ databases">
        <title>Sequencing the genomes of 1000 actinobacteria strains.</title>
        <authorList>
            <person name="Klenk H.-P."/>
        </authorList>
    </citation>
    <scope>NUCLEOTIDE SEQUENCE [LARGE SCALE GENOMIC DNA]</scope>
    <source>
        <strain evidence="6 7">DSM 44109</strain>
    </source>
</reference>
<dbReference type="InterPro" id="IPR001845">
    <property type="entry name" value="HTH_ArsR_DNA-bd_dom"/>
</dbReference>
<evidence type="ECO:0000256" key="4">
    <source>
        <dbReference type="SAM" id="MobiDB-lite"/>
    </source>
</evidence>
<feature type="domain" description="HTH arsR-type" evidence="5">
    <location>
        <begin position="33"/>
        <end position="128"/>
    </location>
</feature>
<evidence type="ECO:0000256" key="3">
    <source>
        <dbReference type="ARBA" id="ARBA00023163"/>
    </source>
</evidence>
<dbReference type="PROSITE" id="PS50987">
    <property type="entry name" value="HTH_ARSR_2"/>
    <property type="match status" value="1"/>
</dbReference>
<keyword evidence="1" id="KW-0805">Transcription regulation</keyword>
<evidence type="ECO:0000259" key="5">
    <source>
        <dbReference type="PROSITE" id="PS50987"/>
    </source>
</evidence>
<protein>
    <submittedName>
        <fullName evidence="6">DNA-binding transcriptional ArsR family regulator</fullName>
    </submittedName>
</protein>
<dbReference type="PANTHER" id="PTHR43132:SF2">
    <property type="entry name" value="ARSENICAL RESISTANCE OPERON REPRESSOR ARSR-RELATED"/>
    <property type="match status" value="1"/>
</dbReference>
<feature type="region of interest" description="Disordered" evidence="4">
    <location>
        <begin position="1"/>
        <end position="35"/>
    </location>
</feature>
<organism evidence="6 7">
    <name type="scientific">Streptosporangium brasiliense</name>
    <dbReference type="NCBI Taxonomy" id="47480"/>
    <lineage>
        <taxon>Bacteria</taxon>
        <taxon>Bacillati</taxon>
        <taxon>Actinomycetota</taxon>
        <taxon>Actinomycetes</taxon>
        <taxon>Streptosporangiales</taxon>
        <taxon>Streptosporangiaceae</taxon>
        <taxon>Streptosporangium</taxon>
    </lineage>
</organism>
<keyword evidence="7" id="KW-1185">Reference proteome</keyword>
<comment type="caution">
    <text evidence="6">The sequence shown here is derived from an EMBL/GenBank/DDBJ whole genome shotgun (WGS) entry which is preliminary data.</text>
</comment>
<accession>A0ABT9RHH2</accession>
<dbReference type="NCBIfam" id="NF033788">
    <property type="entry name" value="HTH_metalloreg"/>
    <property type="match status" value="1"/>
</dbReference>
<dbReference type="InterPro" id="IPR036388">
    <property type="entry name" value="WH-like_DNA-bd_sf"/>
</dbReference>
<dbReference type="Proteomes" id="UP001230426">
    <property type="component" value="Unassembled WGS sequence"/>
</dbReference>
<dbReference type="CDD" id="cd00090">
    <property type="entry name" value="HTH_ARSR"/>
    <property type="match status" value="1"/>
</dbReference>
<proteinExistence type="predicted"/>
<dbReference type="PANTHER" id="PTHR43132">
    <property type="entry name" value="ARSENICAL RESISTANCE OPERON REPRESSOR ARSR-RELATED"/>
    <property type="match status" value="1"/>
</dbReference>